<reference evidence="2 3" key="2">
    <citation type="submission" date="2016-08" db="EMBL/GenBank/DDBJ databases">
        <title>Pervasive Adenine N6-methylation of Active Genes in Fungi.</title>
        <authorList>
            <consortium name="DOE Joint Genome Institute"/>
            <person name="Mondo S.J."/>
            <person name="Dannebaum R.O."/>
            <person name="Kuo R.C."/>
            <person name="Labutti K."/>
            <person name="Haridas S."/>
            <person name="Kuo A."/>
            <person name="Salamov A."/>
            <person name="Ahrendt S.R."/>
            <person name="Lipzen A."/>
            <person name="Sullivan W."/>
            <person name="Andreopoulos W.B."/>
            <person name="Clum A."/>
            <person name="Lindquist E."/>
            <person name="Daum C."/>
            <person name="Ramamoorthy G.K."/>
            <person name="Gryganskyi A."/>
            <person name="Culley D."/>
            <person name="Magnuson J.K."/>
            <person name="James T.Y."/>
            <person name="O'Malley M.A."/>
            <person name="Stajich J.E."/>
            <person name="Spatafora J.W."/>
            <person name="Visel A."/>
            <person name="Grigoriev I.V."/>
        </authorList>
    </citation>
    <scope>NUCLEOTIDE SEQUENCE [LARGE SCALE GENOMIC DNA]</scope>
    <source>
        <strain evidence="3">finn</strain>
    </source>
</reference>
<sequence>MFIKAFFFIVLSVLALAKPQTDKETEEALKNLNVNEIPNRIEFISNFHHSPESNVKEGDIITINYEPPTPENAALASGLVNYFTIAIGTGNGFMVDDTFFMESERLPIPTSPMSYQFQLPAQMENKKYCIVYTPYTDQTATQKPMVGDQIMESLYETWFPIAGSLAVGSGPVTVENTIANNVSVSQNGNAGSVGNFADNTNAQVQNGATETNGNAVEQTNEKSSSITISPAITAFIAVLFACFFI</sequence>
<accession>A0A1Y1VD22</accession>
<keyword evidence="1" id="KW-0732">Signal</keyword>
<dbReference type="Proteomes" id="UP000193719">
    <property type="component" value="Unassembled WGS sequence"/>
</dbReference>
<feature type="signal peptide" evidence="1">
    <location>
        <begin position="1"/>
        <end position="17"/>
    </location>
</feature>
<comment type="caution">
    <text evidence="2">The sequence shown here is derived from an EMBL/GenBank/DDBJ whole genome shotgun (WGS) entry which is preliminary data.</text>
</comment>
<reference evidence="2 3" key="1">
    <citation type="submission" date="2016-08" db="EMBL/GenBank/DDBJ databases">
        <title>Genomes of anaerobic fungi encode conserved fungal cellulosomes for biomass hydrolysis.</title>
        <authorList>
            <consortium name="DOE Joint Genome Institute"/>
            <person name="Haitjema C.H."/>
            <person name="Gilmore S.P."/>
            <person name="Henske J.K."/>
            <person name="Solomon K.V."/>
            <person name="De Groot R."/>
            <person name="Kuo A."/>
            <person name="Mondo S.J."/>
            <person name="Salamov A.A."/>
            <person name="Labutti K."/>
            <person name="Zhao Z."/>
            <person name="Chiniquy J."/>
            <person name="Barry K."/>
            <person name="Brewer H.M."/>
            <person name="Purvine S.O."/>
            <person name="Wright A.T."/>
            <person name="Boxma B."/>
            <person name="Van Alen T."/>
            <person name="Hackstein J.H."/>
            <person name="Baker S.E."/>
            <person name="Grigoriev I.V."/>
            <person name="O'Malley M.A."/>
        </authorList>
    </citation>
    <scope>NUCLEOTIDE SEQUENCE [LARGE SCALE GENOMIC DNA]</scope>
    <source>
        <strain evidence="3">finn</strain>
    </source>
</reference>
<name>A0A1Y1VD22_9FUNG</name>
<protein>
    <submittedName>
        <fullName evidence="2">Uncharacterized protein</fullName>
    </submittedName>
</protein>
<dbReference type="AlphaFoldDB" id="A0A1Y1VD22"/>
<dbReference type="OrthoDB" id="10477136at2759"/>
<organism evidence="2 3">
    <name type="scientific">Piromyces finnis</name>
    <dbReference type="NCBI Taxonomy" id="1754191"/>
    <lineage>
        <taxon>Eukaryota</taxon>
        <taxon>Fungi</taxon>
        <taxon>Fungi incertae sedis</taxon>
        <taxon>Chytridiomycota</taxon>
        <taxon>Chytridiomycota incertae sedis</taxon>
        <taxon>Neocallimastigomycetes</taxon>
        <taxon>Neocallimastigales</taxon>
        <taxon>Neocallimastigaceae</taxon>
        <taxon>Piromyces</taxon>
    </lineage>
</organism>
<evidence type="ECO:0000313" key="3">
    <source>
        <dbReference type="Proteomes" id="UP000193719"/>
    </source>
</evidence>
<gene>
    <name evidence="2" type="ORF">BCR36DRAFT_582402</name>
</gene>
<feature type="chain" id="PRO_5013141408" evidence="1">
    <location>
        <begin position="18"/>
        <end position="245"/>
    </location>
</feature>
<dbReference type="EMBL" id="MCFH01000014">
    <property type="protein sequence ID" value="ORX52999.1"/>
    <property type="molecule type" value="Genomic_DNA"/>
</dbReference>
<evidence type="ECO:0000256" key="1">
    <source>
        <dbReference type="SAM" id="SignalP"/>
    </source>
</evidence>
<evidence type="ECO:0000313" key="2">
    <source>
        <dbReference type="EMBL" id="ORX52999.1"/>
    </source>
</evidence>
<proteinExistence type="predicted"/>
<keyword evidence="3" id="KW-1185">Reference proteome</keyword>